<dbReference type="EMBL" id="WJKJ01000298">
    <property type="protein sequence ID" value="MBD3365320.1"/>
    <property type="molecule type" value="Genomic_DNA"/>
</dbReference>
<evidence type="ECO:0000313" key="2">
    <source>
        <dbReference type="Proteomes" id="UP000630660"/>
    </source>
</evidence>
<reference evidence="1" key="1">
    <citation type="submission" date="2019-11" db="EMBL/GenBank/DDBJ databases">
        <title>Microbial mats filling the niche in hypersaline microbial mats.</title>
        <authorList>
            <person name="Wong H.L."/>
            <person name="Macleod F.I."/>
            <person name="White R.A. III"/>
            <person name="Burns B.P."/>
        </authorList>
    </citation>
    <scope>NUCLEOTIDE SEQUENCE</scope>
    <source>
        <strain evidence="1">Bin_327</strain>
    </source>
</reference>
<dbReference type="Proteomes" id="UP000630660">
    <property type="component" value="Unassembled WGS sequence"/>
</dbReference>
<evidence type="ECO:0000313" key="1">
    <source>
        <dbReference type="EMBL" id="MBD3365320.1"/>
    </source>
</evidence>
<gene>
    <name evidence="1" type="ORF">GF359_08915</name>
</gene>
<organism evidence="1 2">
    <name type="scientific">candidate division WOR-3 bacterium</name>
    <dbReference type="NCBI Taxonomy" id="2052148"/>
    <lineage>
        <taxon>Bacteria</taxon>
        <taxon>Bacteria division WOR-3</taxon>
    </lineage>
</organism>
<sequence length="210" mass="23878">MLYAFLILSITSQVDTTYKLTDFRLPESGVMELWLGLNGGFGGGASSDGDDYFQKESYAYKGGSGDVNFYLERQNERHDFTFNITGNIDGSSSSNAESDYLVFPIEYEVDMGGYTIIDTVAYRCELAHLSESIDKDFSEDLFVTEDWMYYPFKRFFFFGIGSSISFDHNTSNRNYWSDVYTDSLPNYTDTSWSRSVGMVLIYTRCSDLAG</sequence>
<comment type="caution">
    <text evidence="1">The sequence shown here is derived from an EMBL/GenBank/DDBJ whole genome shotgun (WGS) entry which is preliminary data.</text>
</comment>
<dbReference type="AlphaFoldDB" id="A0A9D5KC32"/>
<accession>A0A9D5KC32</accession>
<proteinExistence type="predicted"/>
<protein>
    <submittedName>
        <fullName evidence="1">Uncharacterized protein</fullName>
    </submittedName>
</protein>
<name>A0A9D5KC32_UNCW3</name>